<gene>
    <name evidence="1" type="ORF">CN958_25435</name>
</gene>
<reference evidence="1 2" key="1">
    <citation type="submission" date="2017-09" db="EMBL/GenBank/DDBJ databases">
        <title>Large-scale bioinformatics analysis of Bacillus genomes uncovers conserved roles of natural products in bacterial physiology.</title>
        <authorList>
            <consortium name="Agbiome Team Llc"/>
            <person name="Bleich R.M."/>
            <person name="Grubbs K.J."/>
            <person name="Santa Maria K.C."/>
            <person name="Allen S.E."/>
            <person name="Farag S."/>
            <person name="Shank E.A."/>
            <person name="Bowers A."/>
        </authorList>
    </citation>
    <scope>NUCLEOTIDE SEQUENCE [LARGE SCALE GENOMIC DNA]</scope>
    <source>
        <strain evidence="1 2">AFS053130</strain>
    </source>
</reference>
<dbReference type="AlphaFoldDB" id="A0A2B9DN74"/>
<sequence>MIEVEYINGMNLGLGYNSFTGTVHPSSALDEINKTRDVVDATGQKVSFQVELLSNTLSLTEQLNLSASASFSYGQTASGSIKASFAQSFKQNSYTIYVLVRVHVQNKQTLLDLTAAKLSDKSALLYATDQVGFQNIYGTGFVYGILSGGDFIGILEIESKSAEEYRDIKATLSGKGMYGVMSGDASVSFEQLLKSITSSYKMKAVILRDGGEGQLQTLSPNELIREALNFPAQVLGGKGVPFSVLVLPYNQIPHPQIASESPQIQPDCLERLGKIYQQFKRYQNDLQYAIDNSEMFPGIDIDAIQNRIVEVQDVLDKIKFSAKSFLLDTSTCDTEFDLTLIDNSIIPKQVAPSRLGYKWYWENGGFLGVFTRIDESNEFDGEFRRAGGVVTSKLRVHELGNEVFIERYVSSDNHTGIFKGTISEDGKEIKVAEMPIGESSTYMTIKIEDNNI</sequence>
<evidence type="ECO:0000313" key="1">
    <source>
        <dbReference type="EMBL" id="PGM89007.1"/>
    </source>
</evidence>
<comment type="caution">
    <text evidence="1">The sequence shown here is derived from an EMBL/GenBank/DDBJ whole genome shotgun (WGS) entry which is preliminary data.</text>
</comment>
<dbReference type="EMBL" id="NUHO01000135">
    <property type="protein sequence ID" value="PGM89007.1"/>
    <property type="molecule type" value="Genomic_DNA"/>
</dbReference>
<dbReference type="RefSeq" id="WP_098778877.1">
    <property type="nucleotide sequence ID" value="NZ_NUHO01000135.1"/>
</dbReference>
<name>A0A2B9DN74_BACCE</name>
<evidence type="ECO:0000313" key="2">
    <source>
        <dbReference type="Proteomes" id="UP000222054"/>
    </source>
</evidence>
<protein>
    <submittedName>
        <fullName evidence="1">Uncharacterized protein</fullName>
    </submittedName>
</protein>
<proteinExistence type="predicted"/>
<organism evidence="1 2">
    <name type="scientific">Bacillus cereus</name>
    <dbReference type="NCBI Taxonomy" id="1396"/>
    <lineage>
        <taxon>Bacteria</taxon>
        <taxon>Bacillati</taxon>
        <taxon>Bacillota</taxon>
        <taxon>Bacilli</taxon>
        <taxon>Bacillales</taxon>
        <taxon>Bacillaceae</taxon>
        <taxon>Bacillus</taxon>
        <taxon>Bacillus cereus group</taxon>
    </lineage>
</organism>
<accession>A0A2B9DN74</accession>
<dbReference type="Proteomes" id="UP000222054">
    <property type="component" value="Unassembled WGS sequence"/>
</dbReference>